<feature type="region of interest" description="Disordered" evidence="1">
    <location>
        <begin position="1"/>
        <end position="23"/>
    </location>
</feature>
<gene>
    <name evidence="2" type="ORF">UFOPK3770_01049</name>
</gene>
<dbReference type="EMBL" id="CAESAJ010000130">
    <property type="protein sequence ID" value="CAB4342090.1"/>
    <property type="molecule type" value="Genomic_DNA"/>
</dbReference>
<accession>A0A6J5ZNC8</accession>
<evidence type="ECO:0000256" key="1">
    <source>
        <dbReference type="SAM" id="MobiDB-lite"/>
    </source>
</evidence>
<name>A0A6J5ZNC8_9ZZZZ</name>
<evidence type="ECO:0000313" key="2">
    <source>
        <dbReference type="EMBL" id="CAB4342090.1"/>
    </source>
</evidence>
<reference evidence="2" key="1">
    <citation type="submission" date="2020-05" db="EMBL/GenBank/DDBJ databases">
        <authorList>
            <person name="Chiriac C."/>
            <person name="Salcher M."/>
            <person name="Ghai R."/>
            <person name="Kavagutti S V."/>
        </authorList>
    </citation>
    <scope>NUCLEOTIDE SEQUENCE</scope>
</reference>
<sequence length="136" mass="14348">MAFAMSRVVTSKHPSVKHGYGKRSSPLPCLTPDAAAIAGGPHNPIFSSKPTKYVLTENAVPLSILNAPERVEFLTGYGAIGDPPSHSVKSLKIFFDGAERILKGSQPCLRAAAIVKTLKVEPAWNPTVPLCATGAL</sequence>
<proteinExistence type="predicted"/>
<organism evidence="2">
    <name type="scientific">freshwater metagenome</name>
    <dbReference type="NCBI Taxonomy" id="449393"/>
    <lineage>
        <taxon>unclassified sequences</taxon>
        <taxon>metagenomes</taxon>
        <taxon>ecological metagenomes</taxon>
    </lineage>
</organism>
<dbReference type="AlphaFoldDB" id="A0A6J5ZNC8"/>
<protein>
    <submittedName>
        <fullName evidence="2">Unannotated protein</fullName>
    </submittedName>
</protein>